<feature type="compositionally biased region" description="Polar residues" evidence="1">
    <location>
        <begin position="363"/>
        <end position="374"/>
    </location>
</feature>
<evidence type="ECO:0000313" key="2">
    <source>
        <dbReference type="EMBL" id="KZT02701.1"/>
    </source>
</evidence>
<name>A0A165CF46_9APHY</name>
<dbReference type="GeneID" id="63831687"/>
<dbReference type="OrthoDB" id="3226250at2759"/>
<organism evidence="2 3">
    <name type="scientific">Laetiporus sulphureus 93-53</name>
    <dbReference type="NCBI Taxonomy" id="1314785"/>
    <lineage>
        <taxon>Eukaryota</taxon>
        <taxon>Fungi</taxon>
        <taxon>Dikarya</taxon>
        <taxon>Basidiomycota</taxon>
        <taxon>Agaricomycotina</taxon>
        <taxon>Agaricomycetes</taxon>
        <taxon>Polyporales</taxon>
        <taxon>Laetiporus</taxon>
    </lineage>
</organism>
<feature type="region of interest" description="Disordered" evidence="1">
    <location>
        <begin position="537"/>
        <end position="557"/>
    </location>
</feature>
<reference evidence="2 3" key="1">
    <citation type="journal article" date="2016" name="Mol. Biol. Evol.">
        <title>Comparative Genomics of Early-Diverging Mushroom-Forming Fungi Provides Insights into the Origins of Lignocellulose Decay Capabilities.</title>
        <authorList>
            <person name="Nagy L.G."/>
            <person name="Riley R."/>
            <person name="Tritt A."/>
            <person name="Adam C."/>
            <person name="Daum C."/>
            <person name="Floudas D."/>
            <person name="Sun H."/>
            <person name="Yadav J.S."/>
            <person name="Pangilinan J."/>
            <person name="Larsson K.H."/>
            <person name="Matsuura K."/>
            <person name="Barry K."/>
            <person name="Labutti K."/>
            <person name="Kuo R."/>
            <person name="Ohm R.A."/>
            <person name="Bhattacharya S.S."/>
            <person name="Shirouzu T."/>
            <person name="Yoshinaga Y."/>
            <person name="Martin F.M."/>
            <person name="Grigoriev I.V."/>
            <person name="Hibbett D.S."/>
        </authorList>
    </citation>
    <scope>NUCLEOTIDE SEQUENCE [LARGE SCALE GENOMIC DNA]</scope>
    <source>
        <strain evidence="2 3">93-53</strain>
    </source>
</reference>
<gene>
    <name evidence="2" type="ORF">LAESUDRAFT_815129</name>
</gene>
<feature type="region of interest" description="Disordered" evidence="1">
    <location>
        <begin position="400"/>
        <end position="426"/>
    </location>
</feature>
<evidence type="ECO:0000256" key="1">
    <source>
        <dbReference type="SAM" id="MobiDB-lite"/>
    </source>
</evidence>
<proteinExistence type="predicted"/>
<accession>A0A165CF46</accession>
<sequence>MPPISLRVLLEEPFGPYMDSDVLTEACKSVPKSVLCLDLLMLECRGKPIGLTQCELSQPEFDKERVTGNDAVRFRGTLRISQLRWLTAKAIKQLNNDIRNRDVSLHLNERSSRLPDKSPTLEDIYANASGFKIKIVIQGVKNMSAVYLMNKMVPNGLYMKSFFPLRNRDYEVRSMEAITYHHSRKYLARYRALHVLEELIKIDRSLASSGGDSPASPFERLTPEWFCALYKEHMAKSAPPRVRRKVYDSDDSDIEPDTGGRMKAGREHVLRHVPEAEIYSLLAAHAEWILDQEKQRMRKTLDIEVWTAWVRKARGARLAAQKEGVRWGKWDDVDRDDGSDGDAYDEVPPERLPQRRKTKPKSGLSSRRQGNLTAAGSHPQVPLGNEGVDVENLDASTLVHYDSDFSPPSTPPASPSSSEASLPSRSSTPYNPEIIALIPAALYHRPMLPSTDFTWICPIDDCYYEIQLLDLTDENCKGLVADDTRRLKTHKWHLREEWVQSCFYRMVSVHFEEHLTNLGITMIRENNMPKFVWMNPARHKPWPPSQRQSTVKQEEEN</sequence>
<keyword evidence="3" id="KW-1185">Reference proteome</keyword>
<dbReference type="AlphaFoldDB" id="A0A165CF46"/>
<dbReference type="InParanoid" id="A0A165CF46"/>
<dbReference type="RefSeq" id="XP_040760441.1">
    <property type="nucleotide sequence ID" value="XM_040914660.1"/>
</dbReference>
<protein>
    <submittedName>
        <fullName evidence="2">Uncharacterized protein</fullName>
    </submittedName>
</protein>
<dbReference type="Proteomes" id="UP000076871">
    <property type="component" value="Unassembled WGS sequence"/>
</dbReference>
<feature type="compositionally biased region" description="Low complexity" evidence="1">
    <location>
        <begin position="415"/>
        <end position="426"/>
    </location>
</feature>
<feature type="region of interest" description="Disordered" evidence="1">
    <location>
        <begin position="330"/>
        <end position="387"/>
    </location>
</feature>
<evidence type="ECO:0000313" key="3">
    <source>
        <dbReference type="Proteomes" id="UP000076871"/>
    </source>
</evidence>
<dbReference type="EMBL" id="KV427650">
    <property type="protein sequence ID" value="KZT02701.1"/>
    <property type="molecule type" value="Genomic_DNA"/>
</dbReference>